<dbReference type="InterPro" id="IPR049576">
    <property type="entry name" value="HDC-like"/>
</dbReference>
<dbReference type="CDD" id="cd21416">
    <property type="entry name" value="HDC_protein"/>
    <property type="match status" value="1"/>
</dbReference>
<dbReference type="Proteomes" id="UP000199597">
    <property type="component" value="Chromosome I"/>
</dbReference>
<dbReference type="OrthoDB" id="3243277at2"/>
<accession>A0A1H1M1Z2</accession>
<feature type="transmembrane region" description="Helical" evidence="2">
    <location>
        <begin position="388"/>
        <end position="409"/>
    </location>
</feature>
<evidence type="ECO:0000256" key="2">
    <source>
        <dbReference type="SAM" id="Phobius"/>
    </source>
</evidence>
<evidence type="ECO:0000256" key="1">
    <source>
        <dbReference type="SAM" id="MobiDB-lite"/>
    </source>
</evidence>
<feature type="transmembrane region" description="Helical" evidence="2">
    <location>
        <begin position="86"/>
        <end position="106"/>
    </location>
</feature>
<feature type="transmembrane region" description="Helical" evidence="2">
    <location>
        <begin position="231"/>
        <end position="251"/>
    </location>
</feature>
<proteinExistence type="predicted"/>
<dbReference type="AlphaFoldDB" id="A0A1H1M1Z2"/>
<dbReference type="STRING" id="1136497.SAMN04489752_0315"/>
<keyword evidence="2" id="KW-0812">Transmembrane</keyword>
<feature type="compositionally biased region" description="Basic and acidic residues" evidence="1">
    <location>
        <begin position="202"/>
        <end position="213"/>
    </location>
</feature>
<gene>
    <name evidence="3" type="ORF">SAMN04489752_0315</name>
</gene>
<dbReference type="EMBL" id="LT629766">
    <property type="protein sequence ID" value="SDR80670.1"/>
    <property type="molecule type" value="Genomic_DNA"/>
</dbReference>
<feature type="transmembrane region" description="Helical" evidence="2">
    <location>
        <begin position="257"/>
        <end position="273"/>
    </location>
</feature>
<feature type="transmembrane region" description="Helical" evidence="2">
    <location>
        <begin position="28"/>
        <end position="49"/>
    </location>
</feature>
<protein>
    <submittedName>
        <fullName evidence="3">Uncharacterized protein</fullName>
    </submittedName>
</protein>
<feature type="transmembrane region" description="Helical" evidence="2">
    <location>
        <begin position="311"/>
        <end position="333"/>
    </location>
</feature>
<dbReference type="RefSeq" id="WP_092009403.1">
    <property type="nucleotide sequence ID" value="NZ_LT629766.1"/>
</dbReference>
<feature type="region of interest" description="Disordered" evidence="1">
    <location>
        <begin position="194"/>
        <end position="220"/>
    </location>
</feature>
<keyword evidence="2" id="KW-1133">Transmembrane helix</keyword>
<keyword evidence="4" id="KW-1185">Reference proteome</keyword>
<sequence>MYAPVILALGLLLCMAIGEIIANLTRARIPSLLISMGLYLAAVWSGLLSQEAVNEHILIAAGNLLTGVLIMHLGTMMPMSTVKVQYKYVLVALAGMIGAVVLVVGVGSLIIGYHASVAGAGPVAGGFIATLISTNKLTEIGQSALVPIPALILALQQLIGLPLAIVFLRRYAKTWVARRSAESSRTQQLVDAATATGGTGEAARDIDSVEDGGRTATAEDEGPAPLLPMRLYSPAVVLLLLLAGTLAATWIGEQTGVSYTLWCLILGFALRGLRVLPSRSLDQAGSFGFATVTVTLVVIVAVGSITPANLISALVPTLVILILGPLGIALGGLVTARILGLDRNLATPVALTALFGFPGDFIICQEVAEGVARNEAERDALLNHIFPPLLIGGFTTVTTGSVVVASVLVSTL</sequence>
<evidence type="ECO:0000313" key="3">
    <source>
        <dbReference type="EMBL" id="SDR80670.1"/>
    </source>
</evidence>
<evidence type="ECO:0000313" key="4">
    <source>
        <dbReference type="Proteomes" id="UP000199597"/>
    </source>
</evidence>
<reference evidence="4" key="1">
    <citation type="submission" date="2016-10" db="EMBL/GenBank/DDBJ databases">
        <authorList>
            <person name="Varghese N."/>
            <person name="Submissions S."/>
        </authorList>
    </citation>
    <scope>NUCLEOTIDE SEQUENCE [LARGE SCALE GENOMIC DNA]</scope>
    <source>
        <strain evidence="4">DSM 23676</strain>
    </source>
</reference>
<name>A0A1H1M1Z2_9MICO</name>
<feature type="transmembrane region" description="Helical" evidence="2">
    <location>
        <begin position="285"/>
        <end position="305"/>
    </location>
</feature>
<feature type="transmembrane region" description="Helical" evidence="2">
    <location>
        <begin position="144"/>
        <end position="168"/>
    </location>
</feature>
<keyword evidence="2" id="KW-0472">Membrane</keyword>
<organism evidence="3 4">
    <name type="scientific">Brevibacterium siliguriense</name>
    <dbReference type="NCBI Taxonomy" id="1136497"/>
    <lineage>
        <taxon>Bacteria</taxon>
        <taxon>Bacillati</taxon>
        <taxon>Actinomycetota</taxon>
        <taxon>Actinomycetes</taxon>
        <taxon>Micrococcales</taxon>
        <taxon>Brevibacteriaceae</taxon>
        <taxon>Brevibacterium</taxon>
    </lineage>
</organism>
<feature type="transmembrane region" description="Helical" evidence="2">
    <location>
        <begin position="56"/>
        <end position="74"/>
    </location>
</feature>